<feature type="region of interest" description="Disordered" evidence="13">
    <location>
        <begin position="347"/>
        <end position="381"/>
    </location>
</feature>
<feature type="signal peptide" evidence="14">
    <location>
        <begin position="1"/>
        <end position="20"/>
    </location>
</feature>
<keyword evidence="6 12" id="KW-0654">Proteoglycan</keyword>
<evidence type="ECO:0000256" key="2">
    <source>
        <dbReference type="ARBA" id="ARBA00010260"/>
    </source>
</evidence>
<evidence type="ECO:0000256" key="5">
    <source>
        <dbReference type="ARBA" id="ARBA00022729"/>
    </source>
</evidence>
<comment type="subcellular location">
    <subcellularLocation>
        <location evidence="1 12">Cell membrane</location>
        <topology evidence="1 12">Lipid-anchor</topology>
        <topology evidence="1 12">GPI-anchor</topology>
    </subcellularLocation>
</comment>
<evidence type="ECO:0000256" key="13">
    <source>
        <dbReference type="SAM" id="MobiDB-lite"/>
    </source>
</evidence>
<feature type="compositionally biased region" description="Low complexity" evidence="13">
    <location>
        <begin position="650"/>
        <end position="667"/>
    </location>
</feature>
<accession>A0ABP0G6C8</accession>
<evidence type="ECO:0000256" key="9">
    <source>
        <dbReference type="ARBA" id="ARBA00023207"/>
    </source>
</evidence>
<feature type="compositionally biased region" description="Basic residues" evidence="13">
    <location>
        <begin position="402"/>
        <end position="414"/>
    </location>
</feature>
<feature type="compositionally biased region" description="Basic and acidic residues" evidence="13">
    <location>
        <begin position="582"/>
        <end position="617"/>
    </location>
</feature>
<organism evidence="15 16">
    <name type="scientific">Clavelina lepadiformis</name>
    <name type="common">Light-bulb sea squirt</name>
    <name type="synonym">Ascidia lepadiformis</name>
    <dbReference type="NCBI Taxonomy" id="159417"/>
    <lineage>
        <taxon>Eukaryota</taxon>
        <taxon>Metazoa</taxon>
        <taxon>Chordata</taxon>
        <taxon>Tunicata</taxon>
        <taxon>Ascidiacea</taxon>
        <taxon>Aplousobranchia</taxon>
        <taxon>Clavelinidae</taxon>
        <taxon>Clavelina</taxon>
    </lineage>
</organism>
<evidence type="ECO:0000256" key="11">
    <source>
        <dbReference type="RuleBase" id="RU003518"/>
    </source>
</evidence>
<keyword evidence="5 14" id="KW-0732">Signal</keyword>
<feature type="compositionally biased region" description="Basic and acidic residues" evidence="13">
    <location>
        <begin position="372"/>
        <end position="381"/>
    </location>
</feature>
<keyword evidence="10 12" id="KW-0449">Lipoprotein</keyword>
<keyword evidence="3" id="KW-1003">Cell membrane</keyword>
<evidence type="ECO:0000256" key="7">
    <source>
        <dbReference type="ARBA" id="ARBA00023136"/>
    </source>
</evidence>
<keyword evidence="7 12" id="KW-0472">Membrane</keyword>
<name>A0ABP0G6C8_CLALP</name>
<comment type="caution">
    <text evidence="15">The sequence shown here is derived from an EMBL/GenBank/DDBJ whole genome shotgun (WGS) entry which is preliminary data.</text>
</comment>
<evidence type="ECO:0000256" key="3">
    <source>
        <dbReference type="ARBA" id="ARBA00022475"/>
    </source>
</evidence>
<dbReference type="InterPro" id="IPR001863">
    <property type="entry name" value="Glypican"/>
</dbReference>
<feature type="region of interest" description="Disordered" evidence="13">
    <location>
        <begin position="394"/>
        <end position="414"/>
    </location>
</feature>
<evidence type="ECO:0000256" key="1">
    <source>
        <dbReference type="ARBA" id="ARBA00004609"/>
    </source>
</evidence>
<feature type="compositionally biased region" description="Basic residues" evidence="13">
    <location>
        <begin position="348"/>
        <end position="371"/>
    </location>
</feature>
<feature type="chain" id="PRO_5045745157" description="Glypican-5" evidence="14">
    <location>
        <begin position="21"/>
        <end position="703"/>
    </location>
</feature>
<dbReference type="Pfam" id="PF01153">
    <property type="entry name" value="Glypican"/>
    <property type="match status" value="2"/>
</dbReference>
<evidence type="ECO:0000256" key="8">
    <source>
        <dbReference type="ARBA" id="ARBA00023180"/>
    </source>
</evidence>
<proteinExistence type="inferred from homology"/>
<feature type="region of interest" description="Disordered" evidence="13">
    <location>
        <begin position="636"/>
        <end position="673"/>
    </location>
</feature>
<evidence type="ECO:0000313" key="15">
    <source>
        <dbReference type="EMBL" id="CAK8687043.1"/>
    </source>
</evidence>
<evidence type="ECO:0000256" key="12">
    <source>
        <dbReference type="RuleBase" id="RU003519"/>
    </source>
</evidence>
<gene>
    <name evidence="15" type="ORF">CVLEPA_LOCUS19082</name>
</gene>
<evidence type="ECO:0000256" key="4">
    <source>
        <dbReference type="ARBA" id="ARBA00022622"/>
    </source>
</evidence>
<evidence type="ECO:0000256" key="6">
    <source>
        <dbReference type="ARBA" id="ARBA00022974"/>
    </source>
</evidence>
<sequence>MKSEFEWILVFSTILIPTLSFTYGGESCAEVRRTFVVKKIGPLKIVPHNPIQSDLQVCSSEHATCCTRKMERHYREAAEREFFQIVNERMTPLKRLVTVFTRDFEADVRNVVFESRNNTIFLLSSALAKADENILNAIADTLYGNVIIAKDAVALDDVIREVPDAIRRFFDEIFLLKFEQHTSQPLNIEQRQCVRRFSFDHYQYLSSVMKKSLLDSLRKASLFVRALESANNALSISEDALVSEECKRALVKMEYCSHCYGLTLLKPCQGLCTNIVRGCLVGLTEMDVFWKHFVFGLSMLGRSIEEGRNDLQSILLRDVSMIIDEGTRTKLPNNLVAEINYSCQLNSHRSKRTTRKGKSRRRKRGRRGRRNRNVDSFDPRREFLPPHKILKADVLPMDDTSRKRRKNKRRKKGREGRVLIEEVEVDERMRPDLKSSMIRFVSAMNLSLDFFAQFPDGICNTREDISLSVAHEREACWDGEVMNTSYDKPISELGLEGQLGNSEVSVSGVGIEVQNVIEDLRMTSKLLIEETNYHDVPVVLYESPYFIDQSDDRGVTSVIDFDKEQPCGDDEDSCGDVGSGERSGDGKEENAMPDAHKTDAADDRNKDRSRMKEKSEEIIKPNILDATLFLDDKLTSSTTTSEPADSNPNRSGSSIQGAGSGSRSAGQKDNGGNSAQGFTAKGLSAWTLLFHLSFVFIIRQLAL</sequence>
<evidence type="ECO:0008006" key="17">
    <source>
        <dbReference type="Google" id="ProtNLM"/>
    </source>
</evidence>
<feature type="region of interest" description="Disordered" evidence="13">
    <location>
        <begin position="562"/>
        <end position="617"/>
    </location>
</feature>
<protein>
    <recommendedName>
        <fullName evidence="17">Glypican-5</fullName>
    </recommendedName>
</protein>
<evidence type="ECO:0000256" key="14">
    <source>
        <dbReference type="SAM" id="SignalP"/>
    </source>
</evidence>
<dbReference type="PANTHER" id="PTHR10822">
    <property type="entry name" value="GLYPICAN"/>
    <property type="match status" value="1"/>
</dbReference>
<evidence type="ECO:0000313" key="16">
    <source>
        <dbReference type="Proteomes" id="UP001642483"/>
    </source>
</evidence>
<dbReference type="PANTHER" id="PTHR10822:SF29">
    <property type="entry name" value="DIVISION ABNORMALLY DELAYED PROTEIN"/>
    <property type="match status" value="1"/>
</dbReference>
<reference evidence="15 16" key="1">
    <citation type="submission" date="2024-02" db="EMBL/GenBank/DDBJ databases">
        <authorList>
            <person name="Daric V."/>
            <person name="Darras S."/>
        </authorList>
    </citation>
    <scope>NUCLEOTIDE SEQUENCE [LARGE SCALE GENOMIC DNA]</scope>
</reference>
<keyword evidence="4 12" id="KW-0336">GPI-anchor</keyword>
<keyword evidence="8" id="KW-0325">Glycoprotein</keyword>
<keyword evidence="16" id="KW-1185">Reference proteome</keyword>
<keyword evidence="9 12" id="KW-0357">Heparan sulfate</keyword>
<comment type="function">
    <text evidence="12">Cell surface proteoglycan.</text>
</comment>
<dbReference type="EMBL" id="CAWYQH010000103">
    <property type="protein sequence ID" value="CAK8687043.1"/>
    <property type="molecule type" value="Genomic_DNA"/>
</dbReference>
<dbReference type="Proteomes" id="UP001642483">
    <property type="component" value="Unassembled WGS sequence"/>
</dbReference>
<evidence type="ECO:0000256" key="10">
    <source>
        <dbReference type="ARBA" id="ARBA00023288"/>
    </source>
</evidence>
<comment type="similarity">
    <text evidence="2 11">Belongs to the glypican family.</text>
</comment>